<comment type="cofactor">
    <cofactor evidence="1">
        <name>Mg(2+)</name>
        <dbReference type="ChEBI" id="CHEBI:18420"/>
    </cofactor>
</comment>
<keyword evidence="1" id="KW-0460">Magnesium</keyword>
<dbReference type="PANTHER" id="PTHR33254">
    <property type="entry name" value="4-HYDROXY-4-METHYL-2-OXOGLUTARATE ALDOLASE 3-RELATED"/>
    <property type="match status" value="1"/>
</dbReference>
<dbReference type="InterPro" id="IPR036704">
    <property type="entry name" value="RraA/RraA-like_sf"/>
</dbReference>
<keyword evidence="1" id="KW-0479">Metal-binding</keyword>
<sequence>MTLSDASRDILLRVSTATLTTILFKRGFRNVFLQGLKPLNPSACRFVGPAFTLRYIPAREDLDPITAFEDPRHPQRVAIEECPAGHVLVMDSRGDATAASSGNLLITRLWLRGGAGVVTDGGFRDSPEIAEMNFPAWHTRPSAPTNLIRHHAVDLQLPIACAGVSVYPGDIMVADAEGIVCIPRHLAEDVAQEAVQQTMYEDWVNQKILAGASLPGLYPLLDPALQQEYAQWKAQEGHRYA</sequence>
<dbReference type="PANTHER" id="PTHR33254:SF16">
    <property type="entry name" value="BLR3842 PROTEIN"/>
    <property type="match status" value="1"/>
</dbReference>
<dbReference type="CDD" id="cd16841">
    <property type="entry name" value="RraA_family"/>
    <property type="match status" value="1"/>
</dbReference>
<reference evidence="2" key="1">
    <citation type="submission" date="2018-01" db="EMBL/GenBank/DDBJ databases">
        <authorList>
            <person name="Clerissi C."/>
        </authorList>
    </citation>
    <scope>NUCLEOTIDE SEQUENCE</scope>
    <source>
        <strain evidence="2">Cupriavidus sp. LMG 19464</strain>
    </source>
</reference>
<evidence type="ECO:0000256" key="1">
    <source>
        <dbReference type="PIRSR" id="PIRSR605493-1"/>
    </source>
</evidence>
<dbReference type="Pfam" id="PF03737">
    <property type="entry name" value="RraA-like"/>
    <property type="match status" value="1"/>
</dbReference>
<evidence type="ECO:0000313" key="2">
    <source>
        <dbReference type="EMBL" id="SOY43852.1"/>
    </source>
</evidence>
<gene>
    <name evidence="2" type="ORF">CBM2587_A110067</name>
</gene>
<dbReference type="EC" id="2.1.1.-" evidence="2"/>
<keyword evidence="2" id="KW-0489">Methyltransferase</keyword>
<protein>
    <submittedName>
        <fullName evidence="2">Dimethylmenaquinone methyltransferase</fullName>
        <ecNumber evidence="2">2.1.1.-</ecNumber>
    </submittedName>
</protein>
<feature type="binding site" evidence="1">
    <location>
        <begin position="102"/>
        <end position="105"/>
    </location>
    <ligand>
        <name>substrate</name>
    </ligand>
</feature>
<organism evidence="2">
    <name type="scientific">Cupriavidus taiwanensis</name>
    <dbReference type="NCBI Taxonomy" id="164546"/>
    <lineage>
        <taxon>Bacteria</taxon>
        <taxon>Pseudomonadati</taxon>
        <taxon>Pseudomonadota</taxon>
        <taxon>Betaproteobacteria</taxon>
        <taxon>Burkholderiales</taxon>
        <taxon>Burkholderiaceae</taxon>
        <taxon>Cupriavidus</taxon>
    </lineage>
</organism>
<dbReference type="Proteomes" id="UP000256780">
    <property type="component" value="Chromosome CBM2587_a"/>
</dbReference>
<dbReference type="SUPFAM" id="SSF89562">
    <property type="entry name" value="RraA-like"/>
    <property type="match status" value="1"/>
</dbReference>
<feature type="binding site" evidence="1">
    <location>
        <position position="124"/>
    </location>
    <ligand>
        <name>Mg(2+)</name>
        <dbReference type="ChEBI" id="CHEBI:18420"/>
    </ligand>
</feature>
<comment type="caution">
    <text evidence="2">The sequence shown here is derived from an EMBL/GenBank/DDBJ whole genome shotgun (WGS) entry which is preliminary data.</text>
</comment>
<dbReference type="RefSeq" id="WP_116356238.1">
    <property type="nucleotide sequence ID" value="NZ_JABTYD010000002.1"/>
</dbReference>
<dbReference type="InterPro" id="IPR005493">
    <property type="entry name" value="RraA/RraA-like"/>
</dbReference>
<dbReference type="NCBIfam" id="NF006093">
    <property type="entry name" value="PRK08245.1"/>
    <property type="match status" value="1"/>
</dbReference>
<dbReference type="GO" id="GO:0046872">
    <property type="term" value="F:metal ion binding"/>
    <property type="evidence" value="ECO:0007669"/>
    <property type="project" value="UniProtKB-KW"/>
</dbReference>
<proteinExistence type="predicted"/>
<accession>A0A375BG86</accession>
<dbReference type="OrthoDB" id="9805307at2"/>
<dbReference type="GO" id="GO:0032259">
    <property type="term" value="P:methylation"/>
    <property type="evidence" value="ECO:0007669"/>
    <property type="project" value="UniProtKB-KW"/>
</dbReference>
<keyword evidence="2" id="KW-0808">Transferase</keyword>
<dbReference type="EMBL" id="OFSQ01000003">
    <property type="protein sequence ID" value="SOY43852.1"/>
    <property type="molecule type" value="Genomic_DNA"/>
</dbReference>
<feature type="binding site" evidence="1">
    <location>
        <position position="125"/>
    </location>
    <ligand>
        <name>Mg(2+)</name>
        <dbReference type="ChEBI" id="CHEBI:18420"/>
    </ligand>
</feature>
<dbReference type="GO" id="GO:0008168">
    <property type="term" value="F:methyltransferase activity"/>
    <property type="evidence" value="ECO:0007669"/>
    <property type="project" value="UniProtKB-KW"/>
</dbReference>
<dbReference type="Gene3D" id="3.50.30.40">
    <property type="entry name" value="Ribonuclease E inhibitor RraA/RraA-like"/>
    <property type="match status" value="1"/>
</dbReference>
<dbReference type="AlphaFoldDB" id="A0A375BG86"/>
<name>A0A375BG86_9BURK</name>